<dbReference type="CDD" id="cd00077">
    <property type="entry name" value="HDc"/>
    <property type="match status" value="1"/>
</dbReference>
<dbReference type="InterPro" id="IPR050273">
    <property type="entry name" value="GppA/Ppx_hydrolase"/>
</dbReference>
<keyword evidence="2" id="KW-0378">Hydrolase</keyword>
<dbReference type="Gene3D" id="3.30.420.150">
    <property type="entry name" value="Exopolyphosphatase. Domain 2"/>
    <property type="match status" value="1"/>
</dbReference>
<dbReference type="Pfam" id="PF21447">
    <property type="entry name" value="Ppx-GppA_III"/>
    <property type="match status" value="1"/>
</dbReference>
<dbReference type="STRING" id="1121421.SAMN02745123_01965"/>
<dbReference type="InterPro" id="IPR043129">
    <property type="entry name" value="ATPase_NBD"/>
</dbReference>
<dbReference type="OrthoDB" id="9807195at2"/>
<evidence type="ECO:0000256" key="1">
    <source>
        <dbReference type="ARBA" id="ARBA00007125"/>
    </source>
</evidence>
<evidence type="ECO:0000259" key="3">
    <source>
        <dbReference type="Pfam" id="PF02541"/>
    </source>
</evidence>
<dbReference type="EMBL" id="FRAR01000014">
    <property type="protein sequence ID" value="SHK47044.1"/>
    <property type="molecule type" value="Genomic_DNA"/>
</dbReference>
<sequence length="508" mass="57568">MSKNIGIIDLGSNSIRLIMMRIEANGSYKLLDEIKETARIGENMGPERVIKLPAVERAVQTIKLFQKFCRANKADNVYGVGTAAVRTAANGVEVLETIMRETGVSFRILDNEEEAYYDYIGVVNSMDFSDALIVDIGGGSTELILCRDRKFIHWTSLPFGAVNLTEEFLLSPLPQPDELRRMEKYIKSQYATVPWLESAKGLEIIGVGGTIRNLGRVDRKRTRYSLNVLHNYRIHKERAKEIYHNLHDTTIDERKATPGLSKERADIIIGGFAAAVSLVDFIGAPGIRISGAGLREGVFYEHLFREWPEPIVDNVTEHSVQNFMDLHQVRRHHVEHVAKLSLSLFDQLRTLHGYGLWERKILRVAALLHDVGNVVSYYNHHKHTMYVLLNSRLNGLSHRELVLVALIAACHGKIDLKFKLQQHSDVLFPQDGNLVRCLGVLLRMAENLDRTEAGVVQDVVCTIKEKEVQIDCVSVENADLEIRELYKKVTNFNKVFGTKFKFPKKDTP</sequence>
<dbReference type="SUPFAM" id="SSF109604">
    <property type="entry name" value="HD-domain/PDEase-like"/>
    <property type="match status" value="1"/>
</dbReference>
<dbReference type="InterPro" id="IPR003607">
    <property type="entry name" value="HD/PDEase_dom"/>
</dbReference>
<dbReference type="AlphaFoldDB" id="A0A1M6SQM4"/>
<dbReference type="Proteomes" id="UP000183997">
    <property type="component" value="Unassembled WGS sequence"/>
</dbReference>
<reference evidence="6" key="1">
    <citation type="submission" date="2016-11" db="EMBL/GenBank/DDBJ databases">
        <authorList>
            <person name="Varghese N."/>
            <person name="Submissions S."/>
        </authorList>
    </citation>
    <scope>NUCLEOTIDE SEQUENCE [LARGE SCALE GENOMIC DNA]</scope>
    <source>
        <strain evidence="6">DSM 10349</strain>
    </source>
</reference>
<comment type="similarity">
    <text evidence="1">Belongs to the GppA/Ppx family.</text>
</comment>
<protein>
    <submittedName>
        <fullName evidence="5">Exopolyphosphatase / guanosine-5'-triphosphate,3'-diphosphate pyrophosphatase</fullName>
    </submittedName>
</protein>
<evidence type="ECO:0000313" key="5">
    <source>
        <dbReference type="EMBL" id="SHK47044.1"/>
    </source>
</evidence>
<dbReference type="PANTHER" id="PTHR30005">
    <property type="entry name" value="EXOPOLYPHOSPHATASE"/>
    <property type="match status" value="1"/>
</dbReference>
<dbReference type="RefSeq" id="WP_072913880.1">
    <property type="nucleotide sequence ID" value="NZ_FRAR01000014.1"/>
</dbReference>
<gene>
    <name evidence="5" type="ORF">SAMN02745123_01965</name>
</gene>
<evidence type="ECO:0000259" key="4">
    <source>
        <dbReference type="Pfam" id="PF21447"/>
    </source>
</evidence>
<dbReference type="SUPFAM" id="SSF53067">
    <property type="entry name" value="Actin-like ATPase domain"/>
    <property type="match status" value="2"/>
</dbReference>
<keyword evidence="6" id="KW-1185">Reference proteome</keyword>
<dbReference type="PANTHER" id="PTHR30005:SF0">
    <property type="entry name" value="RETROGRADE REGULATION PROTEIN 2"/>
    <property type="match status" value="1"/>
</dbReference>
<dbReference type="InterPro" id="IPR048950">
    <property type="entry name" value="Ppx_GppA_C"/>
</dbReference>
<feature type="domain" description="Ppx/GppA phosphatase N-terminal" evidence="3">
    <location>
        <begin position="24"/>
        <end position="304"/>
    </location>
</feature>
<accession>A0A1M6SQM4</accession>
<feature type="domain" description="Ppx/GppA phosphatase C-terminal" evidence="4">
    <location>
        <begin position="317"/>
        <end position="470"/>
    </location>
</feature>
<dbReference type="InterPro" id="IPR003695">
    <property type="entry name" value="Ppx_GppA_N"/>
</dbReference>
<dbReference type="Gene3D" id="1.10.3210.10">
    <property type="entry name" value="Hypothetical protein af1432"/>
    <property type="match status" value="1"/>
</dbReference>
<dbReference type="InterPro" id="IPR030673">
    <property type="entry name" value="PyroPPase_GppA_Ppx"/>
</dbReference>
<organism evidence="5 6">
    <name type="scientific">Desulforamulus aeronauticus DSM 10349</name>
    <dbReference type="NCBI Taxonomy" id="1121421"/>
    <lineage>
        <taxon>Bacteria</taxon>
        <taxon>Bacillati</taxon>
        <taxon>Bacillota</taxon>
        <taxon>Clostridia</taxon>
        <taxon>Eubacteriales</taxon>
        <taxon>Peptococcaceae</taxon>
        <taxon>Desulforamulus</taxon>
    </lineage>
</organism>
<name>A0A1M6SQM4_9FIRM</name>
<proteinExistence type="inferred from homology"/>
<dbReference type="Gene3D" id="3.30.420.40">
    <property type="match status" value="1"/>
</dbReference>
<evidence type="ECO:0000313" key="6">
    <source>
        <dbReference type="Proteomes" id="UP000183997"/>
    </source>
</evidence>
<evidence type="ECO:0000256" key="2">
    <source>
        <dbReference type="ARBA" id="ARBA00022801"/>
    </source>
</evidence>
<dbReference type="GO" id="GO:0016462">
    <property type="term" value="F:pyrophosphatase activity"/>
    <property type="evidence" value="ECO:0007669"/>
    <property type="project" value="TreeGrafter"/>
</dbReference>
<dbReference type="CDD" id="cd24052">
    <property type="entry name" value="ASKHA_NBD_HpPPX-GppA-like"/>
    <property type="match status" value="1"/>
</dbReference>
<dbReference type="Pfam" id="PF02541">
    <property type="entry name" value="Ppx-GppA"/>
    <property type="match status" value="1"/>
</dbReference>
<dbReference type="PIRSF" id="PIRSF001267">
    <property type="entry name" value="Pyrophosphatase_GppA_Ppx"/>
    <property type="match status" value="1"/>
</dbReference>